<evidence type="ECO:0000256" key="1">
    <source>
        <dbReference type="ARBA" id="ARBA00004141"/>
    </source>
</evidence>
<feature type="compositionally biased region" description="Pro residues" evidence="5">
    <location>
        <begin position="924"/>
        <end position="933"/>
    </location>
</feature>
<dbReference type="Gene3D" id="1.20.58.340">
    <property type="entry name" value="Magnesium transport protein CorA, transmembrane region"/>
    <property type="match status" value="1"/>
</dbReference>
<feature type="transmembrane region" description="Helical" evidence="6">
    <location>
        <begin position="1026"/>
        <end position="1050"/>
    </location>
</feature>
<dbReference type="GO" id="GO:0046873">
    <property type="term" value="F:metal ion transmembrane transporter activity"/>
    <property type="evidence" value="ECO:0007669"/>
    <property type="project" value="InterPro"/>
</dbReference>
<protein>
    <recommendedName>
        <fullName evidence="9">BTB domain-containing protein</fullName>
    </recommendedName>
</protein>
<evidence type="ECO:0000256" key="5">
    <source>
        <dbReference type="SAM" id="MobiDB-lite"/>
    </source>
</evidence>
<keyword evidence="2 6" id="KW-0812">Transmembrane</keyword>
<feature type="region of interest" description="Disordered" evidence="5">
    <location>
        <begin position="906"/>
        <end position="933"/>
    </location>
</feature>
<dbReference type="SUPFAM" id="SSF144083">
    <property type="entry name" value="Magnesium transport protein CorA, transmembrane region"/>
    <property type="match status" value="1"/>
</dbReference>
<feature type="region of interest" description="Disordered" evidence="5">
    <location>
        <begin position="570"/>
        <end position="589"/>
    </location>
</feature>
<sequence>MTFRVHRNIVEPESGWFRENLPPPNSDGSPVKVHLDCATEAAAYCLRFIYTGMFLRVSRMAAHLLRIVERTSAELGTLVTTHYLHQTLDDSEWAEFFWHYQNALGILHHEGPHALMMPMRLAMAGVLDATLFWLVRQPAFINLLQTTRQLFPHTLLLDQAEYRRLLKEHNSTTNSPVPTEAGLKKLFEKAAIGDTIDDAATLEKAAPLMCALQREKRSSCNLADHIARTLETTQDAAHMRPSIAMRIRPPTDDYWEETSHHTRSRPYYGDDDYDPDRYRYGGRMKSRSRSPVDSRFEDPAAERYTSGRHRYPSYATDHYGAQRPYRQLSTSSDDWDPYDKFSLDLMSQSFTESSKDGDSDTESPDPDERALAKDEKGKPRTAQATAVKASLYTGNAELGGSHTATLTAIHGPNDRKQSLFRWLRHVRQEVMNFEDLWMEISCVSGLSDLEKRAVTRLRGDVKSSSDLQGDALTVNAEPSRDLTMGNQGKILVSYGESVAWSLAADECQTWFAFISKFQAFWPKNLEFWHQGHVITAAKWPRILRLVSHVRSSVKITMKIGCLPDAPPRAVLKPEVQSGTSTGDGQRETDNDDFVHVMMLPKPNRKRASAFAQNTAVKAQLDSAHMFLMQDTSYSNRSAYKSCQTATRKECYEYLNWLASKVEDNGTEEVRRAYEEKIDIFNTTETLYRFFIPRDFEDPTSRKFWGAVRSMLELRQLEPNYTHANIDNTVLEIRKFLRNLTPSLIAFQNIMSHATEEERVGVEAPQEFVTAWLYVVMGMVYGSQDHRRWSSRTARMRELLEQGMKKLMHWLPDKSLLERTSMLPLEVLSLMTFGLLQDQVGKSDDICETYSQYLNSLSDRSYQHRIDLVQQEISAVKRTLKRQRNIISSIRTSLTALDTHKIVVQNREESTIRREREKDRYTDMAPPPPPPPLRPQYPLKAGFEETATIRPANDYMGLDDEFIQEISLASKLSSTDAGGLRGLFFMECSRLIEQREFEFLRYADYANDLERAINFKMNFTKDRQENAIFAFTLVTIVFLPISTVSSIFGMNTTDVRDMESSQWLYWAVALPVTLVVIVAGLWWMGELGNIARWFMRKPRQSSRGVYGGPVMMPQQVDQPYFSSAPLPGPMAMNYGPTQYVPGMHRVGTQGHYAPTSVWQGRARSEGY</sequence>
<dbReference type="GO" id="GO:0016020">
    <property type="term" value="C:membrane"/>
    <property type="evidence" value="ECO:0007669"/>
    <property type="project" value="UniProtKB-SubCell"/>
</dbReference>
<organism evidence="7 8">
    <name type="scientific">Cylindrodendrum hubeiense</name>
    <dbReference type="NCBI Taxonomy" id="595255"/>
    <lineage>
        <taxon>Eukaryota</taxon>
        <taxon>Fungi</taxon>
        <taxon>Dikarya</taxon>
        <taxon>Ascomycota</taxon>
        <taxon>Pezizomycotina</taxon>
        <taxon>Sordariomycetes</taxon>
        <taxon>Hypocreomycetidae</taxon>
        <taxon>Hypocreales</taxon>
        <taxon>Nectriaceae</taxon>
        <taxon>Cylindrodendrum</taxon>
    </lineage>
</organism>
<evidence type="ECO:0008006" key="9">
    <source>
        <dbReference type="Google" id="ProtNLM"/>
    </source>
</evidence>
<dbReference type="InterPro" id="IPR045863">
    <property type="entry name" value="CorA_TM1_TM2"/>
</dbReference>
<dbReference type="EMBL" id="JAANBB010000439">
    <property type="protein sequence ID" value="KAF7542504.1"/>
    <property type="molecule type" value="Genomic_DNA"/>
</dbReference>
<dbReference type="Proteomes" id="UP000722485">
    <property type="component" value="Unassembled WGS sequence"/>
</dbReference>
<evidence type="ECO:0000256" key="3">
    <source>
        <dbReference type="ARBA" id="ARBA00022989"/>
    </source>
</evidence>
<keyword evidence="8" id="KW-1185">Reference proteome</keyword>
<name>A0A9P5H0M1_9HYPO</name>
<evidence type="ECO:0000313" key="8">
    <source>
        <dbReference type="Proteomes" id="UP000722485"/>
    </source>
</evidence>
<evidence type="ECO:0000256" key="2">
    <source>
        <dbReference type="ARBA" id="ARBA00022692"/>
    </source>
</evidence>
<comment type="caution">
    <text evidence="7">The sequence shown here is derived from an EMBL/GenBank/DDBJ whole genome shotgun (WGS) entry which is preliminary data.</text>
</comment>
<keyword evidence="3 6" id="KW-1133">Transmembrane helix</keyword>
<feature type="region of interest" description="Disordered" evidence="5">
    <location>
        <begin position="249"/>
        <end position="332"/>
    </location>
</feature>
<evidence type="ECO:0000313" key="7">
    <source>
        <dbReference type="EMBL" id="KAF7542504.1"/>
    </source>
</evidence>
<comment type="subcellular location">
    <subcellularLocation>
        <location evidence="1">Membrane</location>
        <topology evidence="1">Multi-pass membrane protein</topology>
    </subcellularLocation>
</comment>
<accession>A0A9P5H0M1</accession>
<evidence type="ECO:0000256" key="6">
    <source>
        <dbReference type="SAM" id="Phobius"/>
    </source>
</evidence>
<feature type="compositionally biased region" description="Basic and acidic residues" evidence="5">
    <location>
        <begin position="290"/>
        <end position="301"/>
    </location>
</feature>
<feature type="compositionally biased region" description="Basic and acidic residues" evidence="5">
    <location>
        <begin position="906"/>
        <end position="921"/>
    </location>
</feature>
<dbReference type="AlphaFoldDB" id="A0A9P5H0M1"/>
<feature type="region of interest" description="Disordered" evidence="5">
    <location>
        <begin position="350"/>
        <end position="386"/>
    </location>
</feature>
<feature type="compositionally biased region" description="Basic and acidic residues" evidence="5">
    <location>
        <begin position="366"/>
        <end position="378"/>
    </location>
</feature>
<proteinExistence type="predicted"/>
<dbReference type="Pfam" id="PF01544">
    <property type="entry name" value="CorA"/>
    <property type="match status" value="1"/>
</dbReference>
<evidence type="ECO:0000256" key="4">
    <source>
        <dbReference type="ARBA" id="ARBA00023136"/>
    </source>
</evidence>
<gene>
    <name evidence="7" type="ORF">G7Z17_g11507</name>
</gene>
<keyword evidence="4 6" id="KW-0472">Membrane</keyword>
<dbReference type="OrthoDB" id="5286874at2759"/>
<reference evidence="7" key="1">
    <citation type="submission" date="2020-03" db="EMBL/GenBank/DDBJ databases">
        <title>Draft Genome Sequence of Cylindrodendrum hubeiense.</title>
        <authorList>
            <person name="Buettner E."/>
            <person name="Kellner H."/>
        </authorList>
    </citation>
    <scope>NUCLEOTIDE SEQUENCE</scope>
    <source>
        <strain evidence="7">IHI 201604</strain>
    </source>
</reference>
<dbReference type="InterPro" id="IPR002523">
    <property type="entry name" value="MgTranspt_CorA/ZnTranspt_ZntB"/>
</dbReference>
<feature type="transmembrane region" description="Helical" evidence="6">
    <location>
        <begin position="1062"/>
        <end position="1084"/>
    </location>
</feature>